<evidence type="ECO:0000313" key="3">
    <source>
        <dbReference type="EMBL" id="PRY53397.1"/>
    </source>
</evidence>
<protein>
    <submittedName>
        <fullName evidence="3">Uncharacterized protein</fullName>
    </submittedName>
</protein>
<feature type="region of interest" description="Disordered" evidence="1">
    <location>
        <begin position="46"/>
        <end position="165"/>
    </location>
</feature>
<keyword evidence="4" id="KW-1185">Reference proteome</keyword>
<keyword evidence="2" id="KW-0812">Transmembrane</keyword>
<keyword evidence="2" id="KW-1133">Transmembrane helix</keyword>
<feature type="transmembrane region" description="Helical" evidence="2">
    <location>
        <begin position="6"/>
        <end position="26"/>
    </location>
</feature>
<sequence>MDDEVLLWLVGALALVVVVGAFVWVLRHRDDAERVEAAHSYEAPEVTTTGGRAPTAMSFGAVDGDDAVDETVPLSRLGGAGWRDSDRSLAPETTSTPYAGQSGPRSADQRTWAEDPRTWAEDPQAWADGEAPDSPAEGGHHVAVEDTGGRPVADEELDRERGGHW</sequence>
<evidence type="ECO:0000256" key="2">
    <source>
        <dbReference type="SAM" id="Phobius"/>
    </source>
</evidence>
<organism evidence="3 4">
    <name type="scientific">Knoellia remsis</name>
    <dbReference type="NCBI Taxonomy" id="407159"/>
    <lineage>
        <taxon>Bacteria</taxon>
        <taxon>Bacillati</taxon>
        <taxon>Actinomycetota</taxon>
        <taxon>Actinomycetes</taxon>
        <taxon>Micrococcales</taxon>
        <taxon>Intrasporangiaceae</taxon>
        <taxon>Knoellia</taxon>
    </lineage>
</organism>
<evidence type="ECO:0000313" key="4">
    <source>
        <dbReference type="Proteomes" id="UP000237822"/>
    </source>
</evidence>
<gene>
    <name evidence="3" type="ORF">BCF74_12816</name>
</gene>
<name>A0A2T0U658_9MICO</name>
<proteinExistence type="predicted"/>
<reference evidence="3 4" key="1">
    <citation type="submission" date="2018-03" db="EMBL/GenBank/DDBJ databases">
        <title>Genomic Encyclopedia of Archaeal and Bacterial Type Strains, Phase II (KMG-II): from individual species to whole genera.</title>
        <authorList>
            <person name="Goeker M."/>
        </authorList>
    </citation>
    <scope>NUCLEOTIDE SEQUENCE [LARGE SCALE GENOMIC DNA]</scope>
    <source>
        <strain evidence="3 4">ATCC BAA-1496</strain>
    </source>
</reference>
<dbReference type="RefSeq" id="WP_106298659.1">
    <property type="nucleotide sequence ID" value="NZ_PVTI01000028.1"/>
</dbReference>
<evidence type="ECO:0000256" key="1">
    <source>
        <dbReference type="SAM" id="MobiDB-lite"/>
    </source>
</evidence>
<accession>A0A2T0U658</accession>
<dbReference type="AlphaFoldDB" id="A0A2T0U658"/>
<keyword evidence="2" id="KW-0472">Membrane</keyword>
<dbReference type="EMBL" id="PVTI01000028">
    <property type="protein sequence ID" value="PRY53397.1"/>
    <property type="molecule type" value="Genomic_DNA"/>
</dbReference>
<dbReference type="Proteomes" id="UP000237822">
    <property type="component" value="Unassembled WGS sequence"/>
</dbReference>
<feature type="compositionally biased region" description="Basic and acidic residues" evidence="1">
    <location>
        <begin position="138"/>
        <end position="148"/>
    </location>
</feature>
<dbReference type="OrthoDB" id="4843747at2"/>
<comment type="caution">
    <text evidence="3">The sequence shown here is derived from an EMBL/GenBank/DDBJ whole genome shotgun (WGS) entry which is preliminary data.</text>
</comment>
<feature type="compositionally biased region" description="Basic and acidic residues" evidence="1">
    <location>
        <begin position="107"/>
        <end position="120"/>
    </location>
</feature>